<comment type="caution">
    <text evidence="2">The sequence shown here is derived from an EMBL/GenBank/DDBJ whole genome shotgun (WGS) entry which is preliminary data.</text>
</comment>
<gene>
    <name evidence="2" type="ORF">F2Q69_00054940</name>
</gene>
<protein>
    <submittedName>
        <fullName evidence="2">Uncharacterized protein</fullName>
    </submittedName>
</protein>
<sequence length="104" mass="11509">MVPEHQGLDLGVSTLHLNFSQSPSVISRLAKLSPFGWHKSKEQVREPNEEEEESESSNDESNDVKVLDTSYIACGVGAINDGNVSHFFGDRTCHMASLDDFWIG</sequence>
<evidence type="ECO:0000256" key="1">
    <source>
        <dbReference type="SAM" id="MobiDB-lite"/>
    </source>
</evidence>
<accession>A0A8S9MUK4</accession>
<dbReference type="EMBL" id="QGKX02002183">
    <property type="protein sequence ID" value="KAF3486911.1"/>
    <property type="molecule type" value="Genomic_DNA"/>
</dbReference>
<feature type="compositionally biased region" description="Acidic residues" evidence="1">
    <location>
        <begin position="48"/>
        <end position="61"/>
    </location>
</feature>
<feature type="region of interest" description="Disordered" evidence="1">
    <location>
        <begin position="39"/>
        <end position="64"/>
    </location>
</feature>
<organism evidence="2 3">
    <name type="scientific">Brassica cretica</name>
    <name type="common">Mustard</name>
    <dbReference type="NCBI Taxonomy" id="69181"/>
    <lineage>
        <taxon>Eukaryota</taxon>
        <taxon>Viridiplantae</taxon>
        <taxon>Streptophyta</taxon>
        <taxon>Embryophyta</taxon>
        <taxon>Tracheophyta</taxon>
        <taxon>Spermatophyta</taxon>
        <taxon>Magnoliopsida</taxon>
        <taxon>eudicotyledons</taxon>
        <taxon>Gunneridae</taxon>
        <taxon>Pentapetalae</taxon>
        <taxon>rosids</taxon>
        <taxon>malvids</taxon>
        <taxon>Brassicales</taxon>
        <taxon>Brassicaceae</taxon>
        <taxon>Brassiceae</taxon>
        <taxon>Brassica</taxon>
    </lineage>
</organism>
<dbReference type="Proteomes" id="UP000712600">
    <property type="component" value="Unassembled WGS sequence"/>
</dbReference>
<name>A0A8S9MUK4_BRACR</name>
<dbReference type="AlphaFoldDB" id="A0A8S9MUK4"/>
<evidence type="ECO:0000313" key="3">
    <source>
        <dbReference type="Proteomes" id="UP000712600"/>
    </source>
</evidence>
<proteinExistence type="predicted"/>
<reference evidence="2" key="1">
    <citation type="submission" date="2019-12" db="EMBL/GenBank/DDBJ databases">
        <title>Genome sequencing and annotation of Brassica cretica.</title>
        <authorList>
            <person name="Studholme D.J."/>
            <person name="Sarris P."/>
        </authorList>
    </citation>
    <scope>NUCLEOTIDE SEQUENCE</scope>
    <source>
        <strain evidence="2">PFS-109/04</strain>
        <tissue evidence="2">Leaf</tissue>
    </source>
</reference>
<evidence type="ECO:0000313" key="2">
    <source>
        <dbReference type="EMBL" id="KAF3486911.1"/>
    </source>
</evidence>